<evidence type="ECO:0000313" key="1">
    <source>
        <dbReference type="EMBL" id="SHJ70240.1"/>
    </source>
</evidence>
<sequence>MELLGQEVIHKKFGDGVITDIAEDKVKIRFGKDVKLFLFPDVFRKYVVVKNRSIQSRLEALNESLLKAERREEEKFYLQQEYKNRLYSMKIRQRSQAVFDLSREERANMEKVEALDTGCYLSGLRKGKPRIPSALQPNSGILLTECEGAERNRKIIGVAMADETFWGNECIDGLIRLHKKYILILPADSRLQFWDVCNQEAIPDTWGKVAFKYLSNDIMQRILQKIQKNTIGTEAEIKANEFYHYFCELNRLTQSV</sequence>
<dbReference type="OrthoDB" id="2068443at2"/>
<evidence type="ECO:0000313" key="2">
    <source>
        <dbReference type="Proteomes" id="UP000184301"/>
    </source>
</evidence>
<dbReference type="AlphaFoldDB" id="A0A1M6LGC1"/>
<dbReference type="RefSeq" id="WP_073106808.1">
    <property type="nucleotide sequence ID" value="NZ_FQZY01000014.1"/>
</dbReference>
<organism evidence="1 2">
    <name type="scientific">Hespellia stercorisuis DSM 15480</name>
    <dbReference type="NCBI Taxonomy" id="1121950"/>
    <lineage>
        <taxon>Bacteria</taxon>
        <taxon>Bacillati</taxon>
        <taxon>Bacillota</taxon>
        <taxon>Clostridia</taxon>
        <taxon>Lachnospirales</taxon>
        <taxon>Lachnospiraceae</taxon>
        <taxon>Hespellia</taxon>
    </lineage>
</organism>
<accession>A0A1M6LGC1</accession>
<reference evidence="1 2" key="1">
    <citation type="submission" date="2016-11" db="EMBL/GenBank/DDBJ databases">
        <authorList>
            <person name="Jaros S."/>
            <person name="Januszkiewicz K."/>
            <person name="Wedrychowicz H."/>
        </authorList>
    </citation>
    <scope>NUCLEOTIDE SEQUENCE [LARGE SCALE GENOMIC DNA]</scope>
    <source>
        <strain evidence="1 2">DSM 15480</strain>
    </source>
</reference>
<dbReference type="Proteomes" id="UP000184301">
    <property type="component" value="Unassembled WGS sequence"/>
</dbReference>
<keyword evidence="2" id="KW-1185">Reference proteome</keyword>
<gene>
    <name evidence="1" type="ORF">SAMN02745243_01185</name>
</gene>
<dbReference type="STRING" id="1121950.SAMN02745243_01185"/>
<name>A0A1M6LGC1_9FIRM</name>
<proteinExistence type="predicted"/>
<dbReference type="EMBL" id="FQZY01000014">
    <property type="protein sequence ID" value="SHJ70240.1"/>
    <property type="molecule type" value="Genomic_DNA"/>
</dbReference>
<protein>
    <submittedName>
        <fullName evidence="1">Uncharacterized protein</fullName>
    </submittedName>
</protein>